<gene>
    <name evidence="7" type="ORF">E5986_06225</name>
</gene>
<protein>
    <recommendedName>
        <fullName evidence="6">UvrD-like helicase ATP-binding domain-containing protein</fullName>
    </recommendedName>
</protein>
<dbReference type="Gene3D" id="1.10.10.160">
    <property type="match status" value="1"/>
</dbReference>
<keyword evidence="3 5" id="KW-0347">Helicase</keyword>
<dbReference type="GO" id="GO:0003678">
    <property type="term" value="F:DNA helicase activity"/>
    <property type="evidence" value="ECO:0007669"/>
    <property type="project" value="InterPro"/>
</dbReference>
<feature type="binding site" evidence="5">
    <location>
        <begin position="16"/>
        <end position="23"/>
    </location>
    <ligand>
        <name>ATP</name>
        <dbReference type="ChEBI" id="CHEBI:30616"/>
    </ligand>
</feature>
<evidence type="ECO:0000313" key="8">
    <source>
        <dbReference type="Proteomes" id="UP000308978"/>
    </source>
</evidence>
<evidence type="ECO:0000256" key="3">
    <source>
        <dbReference type="ARBA" id="ARBA00022806"/>
    </source>
</evidence>
<evidence type="ECO:0000256" key="2">
    <source>
        <dbReference type="ARBA" id="ARBA00022801"/>
    </source>
</evidence>
<comment type="caution">
    <text evidence="7">The sequence shown here is derived from an EMBL/GenBank/DDBJ whole genome shotgun (WGS) entry which is preliminary data.</text>
</comment>
<feature type="domain" description="UvrD-like helicase ATP-binding" evidence="6">
    <location>
        <begin position="1"/>
        <end position="274"/>
    </location>
</feature>
<evidence type="ECO:0000256" key="5">
    <source>
        <dbReference type="PROSITE-ProRule" id="PRU00560"/>
    </source>
</evidence>
<keyword evidence="2 5" id="KW-0378">Hydrolase</keyword>
<keyword evidence="1 5" id="KW-0547">Nucleotide-binding</keyword>
<dbReference type="AlphaFoldDB" id="A0A4S4G441"/>
<evidence type="ECO:0000256" key="1">
    <source>
        <dbReference type="ARBA" id="ARBA00022741"/>
    </source>
</evidence>
<evidence type="ECO:0000259" key="6">
    <source>
        <dbReference type="PROSITE" id="PS51198"/>
    </source>
</evidence>
<dbReference type="EMBL" id="SSTJ01000006">
    <property type="protein sequence ID" value="THG37352.1"/>
    <property type="molecule type" value="Genomic_DNA"/>
</dbReference>
<dbReference type="Gene3D" id="3.40.50.300">
    <property type="entry name" value="P-loop containing nucleotide triphosphate hydrolases"/>
    <property type="match status" value="1"/>
</dbReference>
<accession>A0A4S4G441</accession>
<dbReference type="InterPro" id="IPR000212">
    <property type="entry name" value="DNA_helicase_UvrD/REP"/>
</dbReference>
<dbReference type="PANTHER" id="PTHR11070">
    <property type="entry name" value="UVRD / RECB / PCRA DNA HELICASE FAMILY MEMBER"/>
    <property type="match status" value="1"/>
</dbReference>
<dbReference type="SUPFAM" id="SSF52540">
    <property type="entry name" value="P-loop containing nucleoside triphosphate hydrolases"/>
    <property type="match status" value="1"/>
</dbReference>
<evidence type="ECO:0000313" key="7">
    <source>
        <dbReference type="EMBL" id="THG37352.1"/>
    </source>
</evidence>
<sequence length="477" mass="51568">MAFALRTGCTVVACIGAPGSGKTEHVVQRACELLEEGVPASEIAMVTVGDEASRLLRERLRRAVGAPADAIVVRSARRLAEEVLRASGDRLGLSPLRVLSPFEEKAYFQDMLTSGLRSKRLREMLRFFDRGVSDLTDLDEGWLVSEEEREVFALRRLVLDGMGAQLSCEVAGRAVRALMDRPGAGSFCAVLADDFQNLSRASQQLCALLAESFLMVAGDAGSWARGCDAYPYPRGLRELIASAACVEVVELEEGNCGAPSPEAPPALPSAYREALRLRASEDGSEAVLRPVKFARCESVEREIEVVVSTISALIEQGVRPSEIAVVELHSLWRRNLEQTLRGHALSARVFRRNETPGDLRDRGRCREAQAIALLALCVNPLDGPAWRVWCGAGDHLACSDVFVPWLGEAYRKGVPLARVLASAARNGGERLPGGTTASAVLAAYREGEVCVERCARLRGGGSLCCRRRGGCTALHSK</sequence>
<dbReference type="GO" id="GO:0003677">
    <property type="term" value="F:DNA binding"/>
    <property type="evidence" value="ECO:0007669"/>
    <property type="project" value="InterPro"/>
</dbReference>
<proteinExistence type="predicted"/>
<reference evidence="7 8" key="1">
    <citation type="submission" date="2019-04" db="EMBL/GenBank/DDBJ databases">
        <title>Microbes associate with the intestines of laboratory mice.</title>
        <authorList>
            <person name="Navarre W."/>
            <person name="Wong E."/>
            <person name="Huang K.C."/>
            <person name="Tropini C."/>
            <person name="Ng K."/>
            <person name="Yu B."/>
        </authorList>
    </citation>
    <scope>NUCLEOTIDE SEQUENCE [LARGE SCALE GENOMIC DNA]</scope>
    <source>
        <strain evidence="7 8">NM80_B27</strain>
    </source>
</reference>
<dbReference type="GO" id="GO:0005524">
    <property type="term" value="F:ATP binding"/>
    <property type="evidence" value="ECO:0007669"/>
    <property type="project" value="UniProtKB-UniRule"/>
</dbReference>
<dbReference type="InterPro" id="IPR013986">
    <property type="entry name" value="DExx_box_DNA_helicase_dom_sf"/>
</dbReference>
<dbReference type="RefSeq" id="WP_136434278.1">
    <property type="nucleotide sequence ID" value="NZ_SSTJ01000006.1"/>
</dbReference>
<dbReference type="InterPro" id="IPR014016">
    <property type="entry name" value="UvrD-like_ATP-bd"/>
</dbReference>
<name>A0A4S4G441_9ACTN</name>
<dbReference type="GO" id="GO:0016787">
    <property type="term" value="F:hydrolase activity"/>
    <property type="evidence" value="ECO:0007669"/>
    <property type="project" value="UniProtKB-UniRule"/>
</dbReference>
<dbReference type="Pfam" id="PF00580">
    <property type="entry name" value="UvrD-helicase"/>
    <property type="match status" value="1"/>
</dbReference>
<dbReference type="InterPro" id="IPR027417">
    <property type="entry name" value="P-loop_NTPase"/>
</dbReference>
<dbReference type="Proteomes" id="UP000308978">
    <property type="component" value="Unassembled WGS sequence"/>
</dbReference>
<dbReference type="PROSITE" id="PS51198">
    <property type="entry name" value="UVRD_HELICASE_ATP_BIND"/>
    <property type="match status" value="1"/>
</dbReference>
<keyword evidence="4 5" id="KW-0067">ATP-binding</keyword>
<evidence type="ECO:0000256" key="4">
    <source>
        <dbReference type="ARBA" id="ARBA00022840"/>
    </source>
</evidence>
<organism evidence="7 8">
    <name type="scientific">Adlercreutzia caecimuris</name>
    <dbReference type="NCBI Taxonomy" id="671266"/>
    <lineage>
        <taxon>Bacteria</taxon>
        <taxon>Bacillati</taxon>
        <taxon>Actinomycetota</taxon>
        <taxon>Coriobacteriia</taxon>
        <taxon>Eggerthellales</taxon>
        <taxon>Eggerthellaceae</taxon>
        <taxon>Adlercreutzia</taxon>
    </lineage>
</organism>